<comment type="caution">
    <text evidence="5">The sequence shown here is derived from an EMBL/GenBank/DDBJ whole genome shotgun (WGS) entry which is preliminary data.</text>
</comment>
<proteinExistence type="predicted"/>
<dbReference type="Proteomes" id="UP000749293">
    <property type="component" value="Unassembled WGS sequence"/>
</dbReference>
<dbReference type="GO" id="GO:0016592">
    <property type="term" value="C:mediator complex"/>
    <property type="evidence" value="ECO:0007669"/>
    <property type="project" value="TreeGrafter"/>
</dbReference>
<evidence type="ECO:0000313" key="5">
    <source>
        <dbReference type="EMBL" id="KAF4122621.1"/>
    </source>
</evidence>
<dbReference type="OrthoDB" id="340227at2759"/>
<feature type="compositionally biased region" description="Low complexity" evidence="3">
    <location>
        <begin position="368"/>
        <end position="408"/>
    </location>
</feature>
<dbReference type="InterPro" id="IPR051647">
    <property type="entry name" value="Mediator_comp_sub12"/>
</dbReference>
<feature type="compositionally biased region" description="Low complexity" evidence="3">
    <location>
        <begin position="160"/>
        <end position="170"/>
    </location>
</feature>
<dbReference type="GeneID" id="55973151"/>
<keyword evidence="6" id="KW-1185">Reference proteome</keyword>
<evidence type="ECO:0000313" key="6">
    <source>
        <dbReference type="Proteomes" id="UP000749293"/>
    </source>
</evidence>
<dbReference type="CDD" id="cd07323">
    <property type="entry name" value="LAM"/>
    <property type="match status" value="1"/>
</dbReference>
<dbReference type="Gene3D" id="1.10.10.10">
    <property type="entry name" value="Winged helix-like DNA-binding domain superfamily/Winged helix DNA-binding domain"/>
    <property type="match status" value="1"/>
</dbReference>
<sequence length="867" mass="91591">MAAASSFSYAQAAKGQGGPTAHPTSPSTQPADQAVAAPIEELQPTKQNESPDVPVEATPKAASSPAEPTNQEAAPAATAGATAEGVAVDVTETTVAPATDAKMETVQSRRSDPKKDEDAARLDRPWRRNDKSTRSSSAATRSVDEHDSRRPRKGKKAKSSDAAGADSASSVADQEQKEEPEAPKVELSEAPLPTVNIWQQRKQAQQAKAKPEPATNGVSAAGAADAHHKPAHVNGGGSGPKGQSKSSDKPERNGSRGNRAPGRGKENRPEAPPLVEDASSWPTPETAIQEDKKKATTPTTAATTPATNAATATASSDKPASEDGAQAKPRQKKEWVAYDYVPTVSFETQLPQMRGSKPRGGAKGGAGSRSAANAAQNSNHNGDKAAAAAATGAAAAAPSAANTNTSASKPGGESRDRTREPSGPAGRNTSLPPTNNKRASIDVANTKGEHQKKPDYATNKAKDAAPGQQVRRAPVARPPHHEQDTLTQNQQPPHQQQHPVREGRPERASRGAYRGRGGGHNAISSHGQHQHSTSATAPPFQSSGNNPSIPIRATPGPYSPPPRQGHGQGFMPPSQRGGGRGGRGGANNYNRMSLPNGGAARMPPVQAQFAPYDYSMQQQMQQQQQQIPFQQQNVYFDSMVVPMLRSQIEYYFSIENLCKDLYLRQRMDSQGFVPLLFIAAFKRMRDLSPDLGLIRAVCEESGEIDFVVADDDGSERLRRRVGWDKFVLPMHERDDMARNDGPRHITWKSRSFTYQPAQQQQHQQQQYANGMVAPPSPYGMASPPAYQGVYPDDLAGGPNGYVNGYVNGHGGHAHIAAAPATAAAPAASQLSAAVPDFNPSGALSSTNGHAATNGATAGDRHTDAIES</sequence>
<reference evidence="5" key="1">
    <citation type="submission" date="2020-03" db="EMBL/GenBank/DDBJ databases">
        <title>Site-based positive gene gene selection in Geosmithia morbida across the United States reveals a broad range of putative effectors and factors for local host and environmental adapation.</title>
        <authorList>
            <person name="Onufrak A."/>
            <person name="Murdoch R.W."/>
            <person name="Gazis R."/>
            <person name="Huff M."/>
            <person name="Staton M."/>
            <person name="Klingeman W."/>
            <person name="Hadziabdic D."/>
        </authorList>
    </citation>
    <scope>NUCLEOTIDE SEQUENCE</scope>
    <source>
        <strain evidence="5">1262</strain>
    </source>
</reference>
<feature type="compositionally biased region" description="Polar residues" evidence="3">
    <location>
        <begin position="522"/>
        <end position="548"/>
    </location>
</feature>
<evidence type="ECO:0000259" key="4">
    <source>
        <dbReference type="PROSITE" id="PS50961"/>
    </source>
</evidence>
<dbReference type="InterPro" id="IPR006630">
    <property type="entry name" value="La_HTH"/>
</dbReference>
<feature type="compositionally biased region" description="Low complexity" evidence="3">
    <location>
        <begin position="488"/>
        <end position="498"/>
    </location>
</feature>
<dbReference type="AlphaFoldDB" id="A0A9P4YVS3"/>
<keyword evidence="1 2" id="KW-0694">RNA-binding</keyword>
<dbReference type="InterPro" id="IPR036390">
    <property type="entry name" value="WH_DNA-bd_sf"/>
</dbReference>
<dbReference type="PROSITE" id="PS50961">
    <property type="entry name" value="HTH_LA"/>
    <property type="match status" value="1"/>
</dbReference>
<feature type="compositionally biased region" description="Low complexity" evidence="3">
    <location>
        <begin position="1"/>
        <end position="13"/>
    </location>
</feature>
<feature type="compositionally biased region" description="Basic and acidic residues" evidence="3">
    <location>
        <begin position="499"/>
        <end position="509"/>
    </location>
</feature>
<dbReference type="EMBL" id="JAANYQ010000008">
    <property type="protein sequence ID" value="KAF4122621.1"/>
    <property type="molecule type" value="Genomic_DNA"/>
</dbReference>
<feature type="compositionally biased region" description="Polar residues" evidence="3">
    <location>
        <begin position="22"/>
        <end position="31"/>
    </location>
</feature>
<dbReference type="GO" id="GO:0003723">
    <property type="term" value="F:RNA binding"/>
    <property type="evidence" value="ECO:0007669"/>
    <property type="project" value="UniProtKB-UniRule"/>
</dbReference>
<accession>A0A9P4YVS3</accession>
<feature type="compositionally biased region" description="Low complexity" evidence="3">
    <location>
        <begin position="296"/>
        <end position="314"/>
    </location>
</feature>
<dbReference type="RefSeq" id="XP_035321273.1">
    <property type="nucleotide sequence ID" value="XM_035468893.1"/>
</dbReference>
<feature type="compositionally biased region" description="Low complexity" evidence="3">
    <location>
        <begin position="199"/>
        <end position="208"/>
    </location>
</feature>
<feature type="compositionally biased region" description="Basic and acidic residues" evidence="3">
    <location>
        <begin position="174"/>
        <end position="187"/>
    </location>
</feature>
<feature type="compositionally biased region" description="Low complexity" evidence="3">
    <location>
        <begin position="755"/>
        <end position="766"/>
    </location>
</feature>
<dbReference type="Pfam" id="PF05383">
    <property type="entry name" value="La"/>
    <property type="match status" value="1"/>
</dbReference>
<dbReference type="InterPro" id="IPR036388">
    <property type="entry name" value="WH-like_DNA-bd_sf"/>
</dbReference>
<dbReference type="PANTHER" id="PTHR46007">
    <property type="entry name" value="MEDIATOR OF RNA POLYMERASE II TRANSCRIPTION SUBUNIT 12"/>
    <property type="match status" value="1"/>
</dbReference>
<feature type="compositionally biased region" description="Low complexity" evidence="3">
    <location>
        <begin position="65"/>
        <end position="100"/>
    </location>
</feature>
<evidence type="ECO:0000256" key="1">
    <source>
        <dbReference type="ARBA" id="ARBA00022884"/>
    </source>
</evidence>
<dbReference type="GO" id="GO:0003713">
    <property type="term" value="F:transcription coactivator activity"/>
    <property type="evidence" value="ECO:0007669"/>
    <property type="project" value="TreeGrafter"/>
</dbReference>
<protein>
    <submittedName>
        <fullName evidence="5">La-related protein 1</fullName>
    </submittedName>
</protein>
<evidence type="ECO:0000256" key="3">
    <source>
        <dbReference type="SAM" id="MobiDB-lite"/>
    </source>
</evidence>
<feature type="region of interest" description="Disordered" evidence="3">
    <location>
        <begin position="1"/>
        <end position="590"/>
    </location>
</feature>
<dbReference type="GO" id="GO:0045944">
    <property type="term" value="P:positive regulation of transcription by RNA polymerase II"/>
    <property type="evidence" value="ECO:0007669"/>
    <property type="project" value="TreeGrafter"/>
</dbReference>
<feature type="compositionally biased region" description="Basic and acidic residues" evidence="3">
    <location>
        <begin position="101"/>
        <end position="133"/>
    </location>
</feature>
<feature type="compositionally biased region" description="Basic and acidic residues" evidence="3">
    <location>
        <begin position="447"/>
        <end position="463"/>
    </location>
</feature>
<feature type="region of interest" description="Disordered" evidence="3">
    <location>
        <begin position="839"/>
        <end position="867"/>
    </location>
</feature>
<gene>
    <name evidence="5" type="ORF">GMORB2_6928</name>
</gene>
<name>A0A9P4YVS3_9HYPO</name>
<organism evidence="5 6">
    <name type="scientific">Geosmithia morbida</name>
    <dbReference type="NCBI Taxonomy" id="1094350"/>
    <lineage>
        <taxon>Eukaryota</taxon>
        <taxon>Fungi</taxon>
        <taxon>Dikarya</taxon>
        <taxon>Ascomycota</taxon>
        <taxon>Pezizomycotina</taxon>
        <taxon>Sordariomycetes</taxon>
        <taxon>Hypocreomycetidae</taxon>
        <taxon>Hypocreales</taxon>
        <taxon>Bionectriaceae</taxon>
        <taxon>Geosmithia</taxon>
    </lineage>
</organism>
<dbReference type="PANTHER" id="PTHR46007:SF8">
    <property type="entry name" value="C2H2-TYPE DOMAIN-CONTAINING PROTEIN"/>
    <property type="match status" value="1"/>
</dbReference>
<dbReference type="SMART" id="SM00715">
    <property type="entry name" value="LA"/>
    <property type="match status" value="1"/>
</dbReference>
<feature type="domain" description="HTH La-type RNA-binding" evidence="4">
    <location>
        <begin position="634"/>
        <end position="726"/>
    </location>
</feature>
<feature type="compositionally biased region" description="Gly residues" evidence="3">
    <location>
        <begin position="576"/>
        <end position="585"/>
    </location>
</feature>
<dbReference type="SUPFAM" id="SSF46785">
    <property type="entry name" value="Winged helix' DNA-binding domain"/>
    <property type="match status" value="1"/>
</dbReference>
<feature type="compositionally biased region" description="Basic and acidic residues" evidence="3">
    <location>
        <begin position="858"/>
        <end position="867"/>
    </location>
</feature>
<feature type="region of interest" description="Disordered" evidence="3">
    <location>
        <begin position="755"/>
        <end position="774"/>
    </location>
</feature>
<feature type="compositionally biased region" description="Low complexity" evidence="3">
    <location>
        <begin position="846"/>
        <end position="857"/>
    </location>
</feature>
<feature type="compositionally biased region" description="Polar residues" evidence="3">
    <location>
        <begin position="427"/>
        <end position="438"/>
    </location>
</feature>
<evidence type="ECO:0000256" key="2">
    <source>
        <dbReference type="PROSITE-ProRule" id="PRU00332"/>
    </source>
</evidence>